<name>A0A6J7S8G8_9ZZZZ</name>
<dbReference type="EMBL" id="CAFBQF010000022">
    <property type="protein sequence ID" value="CAB5047879.1"/>
    <property type="molecule type" value="Genomic_DNA"/>
</dbReference>
<keyword evidence="1" id="KW-0472">Membrane</keyword>
<dbReference type="EMBL" id="CAEZZQ010000001">
    <property type="protein sequence ID" value="CAB4763157.1"/>
    <property type="molecule type" value="Genomic_DNA"/>
</dbReference>
<organism evidence="5">
    <name type="scientific">freshwater metagenome</name>
    <dbReference type="NCBI Taxonomy" id="449393"/>
    <lineage>
        <taxon>unclassified sequences</taxon>
        <taxon>metagenomes</taxon>
        <taxon>ecological metagenomes</taxon>
    </lineage>
</organism>
<dbReference type="EMBL" id="CAFBQA010000023">
    <property type="protein sequence ID" value="CAB5037336.1"/>
    <property type="molecule type" value="Genomic_DNA"/>
</dbReference>
<feature type="transmembrane region" description="Helical" evidence="1">
    <location>
        <begin position="27"/>
        <end position="60"/>
    </location>
</feature>
<dbReference type="EMBL" id="CAFBMD010000039">
    <property type="protein sequence ID" value="CAB4895681.1"/>
    <property type="molecule type" value="Genomic_DNA"/>
</dbReference>
<evidence type="ECO:0000313" key="6">
    <source>
        <dbReference type="EMBL" id="CAB5047879.1"/>
    </source>
</evidence>
<gene>
    <name evidence="2" type="ORF">UFOPK2593_00581</name>
    <name evidence="3" type="ORF">UFOPK2894_00011</name>
    <name evidence="4" type="ORF">UFOPK3492_00666</name>
    <name evidence="5" type="ORF">UFOPK4234_00596</name>
    <name evidence="6" type="ORF">UFOPK4295_00591</name>
</gene>
<evidence type="ECO:0000313" key="3">
    <source>
        <dbReference type="EMBL" id="CAB4763157.1"/>
    </source>
</evidence>
<keyword evidence="1" id="KW-0812">Transmembrane</keyword>
<dbReference type="EMBL" id="CAEZXW010000026">
    <property type="protein sequence ID" value="CAB4699994.1"/>
    <property type="molecule type" value="Genomic_DNA"/>
</dbReference>
<proteinExistence type="predicted"/>
<evidence type="ECO:0000313" key="5">
    <source>
        <dbReference type="EMBL" id="CAB5037336.1"/>
    </source>
</evidence>
<sequence length="165" mass="18379">MPACWQDALMASEIRTYRMVPRARLMFALAGLVIAVIGFLMVGMLGVLVGVVVGGVLYFWSAAWGCTCTPESFIIDSVGHKKLAWSEIQGVDYSISRLATTATIVDQRGKVWILRAPTTNAFTPDPLMKKKMTEIENYWKAHRGASWTPNRDIQSALKPWARTND</sequence>
<protein>
    <submittedName>
        <fullName evidence="5">Unannotated protein</fullName>
    </submittedName>
</protein>
<keyword evidence="1" id="KW-1133">Transmembrane helix</keyword>
<evidence type="ECO:0000313" key="4">
    <source>
        <dbReference type="EMBL" id="CAB4895681.1"/>
    </source>
</evidence>
<accession>A0A6J7S8G8</accession>
<reference evidence="5" key="1">
    <citation type="submission" date="2020-05" db="EMBL/GenBank/DDBJ databases">
        <authorList>
            <person name="Chiriac C."/>
            <person name="Salcher M."/>
            <person name="Ghai R."/>
            <person name="Kavagutti S V."/>
        </authorList>
    </citation>
    <scope>NUCLEOTIDE SEQUENCE</scope>
</reference>
<dbReference type="AlphaFoldDB" id="A0A6J7S8G8"/>
<evidence type="ECO:0000313" key="2">
    <source>
        <dbReference type="EMBL" id="CAB4699994.1"/>
    </source>
</evidence>
<evidence type="ECO:0000256" key="1">
    <source>
        <dbReference type="SAM" id="Phobius"/>
    </source>
</evidence>